<evidence type="ECO:0000313" key="1">
    <source>
        <dbReference type="EMBL" id="KAI4460106.1"/>
    </source>
</evidence>
<reference evidence="1" key="1">
    <citation type="submission" date="2022-04" db="EMBL/GenBank/DDBJ databases">
        <title>Chromosome-scale genome assembly of Holotrichia oblita Faldermann.</title>
        <authorList>
            <person name="Rongchong L."/>
        </authorList>
    </citation>
    <scope>NUCLEOTIDE SEQUENCE</scope>
    <source>
        <strain evidence="1">81SQS9</strain>
    </source>
</reference>
<proteinExistence type="predicted"/>
<dbReference type="EMBL" id="CM043020">
    <property type="protein sequence ID" value="KAI4460106.1"/>
    <property type="molecule type" value="Genomic_DNA"/>
</dbReference>
<comment type="caution">
    <text evidence="1">The sequence shown here is derived from an EMBL/GenBank/DDBJ whole genome shotgun (WGS) entry which is preliminary data.</text>
</comment>
<dbReference type="Proteomes" id="UP001056778">
    <property type="component" value="Chromosome 6"/>
</dbReference>
<name>A0ACB9SZY2_HOLOL</name>
<evidence type="ECO:0000313" key="2">
    <source>
        <dbReference type="Proteomes" id="UP001056778"/>
    </source>
</evidence>
<sequence>MIFFLHYRQKRAAWKYATERAAIAARWTWLQAQISDLEYRIRQHSELYKQIRSSKGAVKLGDESPPHSVPTSPNILNGYRGQLPGASPTSTKTTESPVNGSVSATCTEYQCARTRPLTNFRKRKLLQTNGLHAVSKKAARPSTIRCGCIKPNVPCALCTGRTDPTHPRDPMEYLSKSERISLLDSCFHPVFSLLEDCSASIHLDAIMKTPEWQQRSSRSTMKSMKYITKSDRLDKLSMPIDHRSKKLDQRRKYPRLLKSTNVNAISTIPEIKNKIRGRKGSRHHSQMARLNKKRHSTSRMAAQAQATLYAGCEDEELENLGTSGPSGKFDSPSTSPLLATQSISGFQRRNRVDSYDIDNIVIPYSVAASTRVEKLQYKEILTPKSMPWKQFPYLCLTNAFVTVPLSFACCHLHLLNLPNFFDKMPFSSEEKRDMLEIYYASHRNVQVTSETYLQLYPEGQQPAQTYFLLLHRNLGNFGSFCKPRKYDARPPHENEMDILQRVQENPSTSTRAIAADLNITRQKVWRVLKKHKYHPIIINLKNMSPKFCILEIAIDGWREIEYFDLSKHEVKNNGAVKTASQDSDVEDISDEAMLTRHDRCEHDEKKKFLSYLKLPLGYGRSRSHKRTDSRAESSGANTPDPMSPHTGDQNESMCSPLTSPPATPLSATTDDNSNLSSNNPHRRRTVSQSRHCKDKERETKDELRCNTPEHVDVLPYEKRVFPLSDDTYQKMKKNMPENHLFTANVSSRDSFDGTISANLDDKAEFHDSESTESAYGDEDPNDPEWIEMDRVKERSKR</sequence>
<keyword evidence="2" id="KW-1185">Reference proteome</keyword>
<gene>
    <name evidence="1" type="ORF">MML48_6g00009766</name>
</gene>
<protein>
    <submittedName>
        <fullName evidence="1">Non-specific lethal 1 isoform m</fullName>
    </submittedName>
</protein>
<organism evidence="1 2">
    <name type="scientific">Holotrichia oblita</name>
    <name type="common">Chafer beetle</name>
    <dbReference type="NCBI Taxonomy" id="644536"/>
    <lineage>
        <taxon>Eukaryota</taxon>
        <taxon>Metazoa</taxon>
        <taxon>Ecdysozoa</taxon>
        <taxon>Arthropoda</taxon>
        <taxon>Hexapoda</taxon>
        <taxon>Insecta</taxon>
        <taxon>Pterygota</taxon>
        <taxon>Neoptera</taxon>
        <taxon>Endopterygota</taxon>
        <taxon>Coleoptera</taxon>
        <taxon>Polyphaga</taxon>
        <taxon>Scarabaeiformia</taxon>
        <taxon>Scarabaeidae</taxon>
        <taxon>Melolonthinae</taxon>
        <taxon>Holotrichia</taxon>
    </lineage>
</organism>
<accession>A0ACB9SZY2</accession>